<dbReference type="AlphaFoldDB" id="A0A0R1Q635"/>
<dbReference type="GO" id="GO:0006508">
    <property type="term" value="P:proteolysis"/>
    <property type="evidence" value="ECO:0007669"/>
    <property type="project" value="UniProtKB-KW"/>
</dbReference>
<dbReference type="PANTHER" id="PTHR30471:SF3">
    <property type="entry name" value="UPF0758 PROTEIN YEES-RELATED"/>
    <property type="match status" value="1"/>
</dbReference>
<reference evidence="8 9" key="1">
    <citation type="journal article" date="2015" name="Genome Announc.">
        <title>Expanding the biotechnology potential of lactobacilli through comparative genomics of 213 strains and associated genera.</title>
        <authorList>
            <person name="Sun Z."/>
            <person name="Harris H.M."/>
            <person name="McCann A."/>
            <person name="Guo C."/>
            <person name="Argimon S."/>
            <person name="Zhang W."/>
            <person name="Yang X."/>
            <person name="Jeffery I.B."/>
            <person name="Cooney J.C."/>
            <person name="Kagawa T.F."/>
            <person name="Liu W."/>
            <person name="Song Y."/>
            <person name="Salvetti E."/>
            <person name="Wrobel A."/>
            <person name="Rasinkangas P."/>
            <person name="Parkhill J."/>
            <person name="Rea M.C."/>
            <person name="O'Sullivan O."/>
            <person name="Ritari J."/>
            <person name="Douillard F.P."/>
            <person name="Paul Ross R."/>
            <person name="Yang R."/>
            <person name="Briner A.E."/>
            <person name="Felis G.E."/>
            <person name="de Vos W.M."/>
            <person name="Barrangou R."/>
            <person name="Klaenhammer T.R."/>
            <person name="Caufield P.W."/>
            <person name="Cui Y."/>
            <person name="Zhang H."/>
            <person name="O'Toole P.W."/>
        </authorList>
    </citation>
    <scope>NUCLEOTIDE SEQUENCE [LARGE SCALE GENOMIC DNA]</scope>
    <source>
        <strain evidence="8 9">DSM 19971</strain>
    </source>
</reference>
<keyword evidence="3" id="KW-0479">Metal-binding</keyword>
<evidence type="ECO:0000256" key="6">
    <source>
        <dbReference type="ARBA" id="ARBA00023049"/>
    </source>
</evidence>
<dbReference type="Proteomes" id="UP000051155">
    <property type="component" value="Unassembled WGS sequence"/>
</dbReference>
<dbReference type="PROSITE" id="PS01302">
    <property type="entry name" value="UPF0758"/>
    <property type="match status" value="1"/>
</dbReference>
<dbReference type="Gene3D" id="3.40.140.10">
    <property type="entry name" value="Cytidine Deaminase, domain 2"/>
    <property type="match status" value="1"/>
</dbReference>
<dbReference type="Pfam" id="PF04002">
    <property type="entry name" value="RadC"/>
    <property type="match status" value="1"/>
</dbReference>
<dbReference type="CDD" id="cd08071">
    <property type="entry name" value="MPN_DUF2466"/>
    <property type="match status" value="1"/>
</dbReference>
<dbReference type="OrthoDB" id="9804482at2"/>
<sequence>MSKYNSKGVSVVSIKLIKEGSFLYEKRKCTTSQAAYGLFSSFIEDKANEQLVVAALNVKEEPVNISTVHIGTILSSMAIPRDVVRTAILSNAPSIIVVHNHPSGDTTPSKADISFTQELYKACELLQIKLLDHLIIGFWWKLSFNEIKRLVWGSKQ</sequence>
<evidence type="ECO:0000259" key="7">
    <source>
        <dbReference type="PROSITE" id="PS50249"/>
    </source>
</evidence>
<feature type="domain" description="MPN" evidence="7">
    <location>
        <begin position="28"/>
        <end position="150"/>
    </location>
</feature>
<dbReference type="GO" id="GO:0008237">
    <property type="term" value="F:metallopeptidase activity"/>
    <property type="evidence" value="ECO:0007669"/>
    <property type="project" value="UniProtKB-KW"/>
</dbReference>
<evidence type="ECO:0000256" key="5">
    <source>
        <dbReference type="ARBA" id="ARBA00022833"/>
    </source>
</evidence>
<organism evidence="8 9">
    <name type="scientific">Liquorilactobacillus uvarum DSM 19971</name>
    <dbReference type="NCBI Taxonomy" id="1423812"/>
    <lineage>
        <taxon>Bacteria</taxon>
        <taxon>Bacillati</taxon>
        <taxon>Bacillota</taxon>
        <taxon>Bacilli</taxon>
        <taxon>Lactobacillales</taxon>
        <taxon>Lactobacillaceae</taxon>
        <taxon>Liquorilactobacillus</taxon>
    </lineage>
</organism>
<dbReference type="STRING" id="1423812.FD20_GL001977"/>
<dbReference type="RefSeq" id="WP_057736316.1">
    <property type="nucleotide sequence ID" value="NZ_AZEG01000005.1"/>
</dbReference>
<dbReference type="InterPro" id="IPR020891">
    <property type="entry name" value="UPF0758_CS"/>
</dbReference>
<evidence type="ECO:0000256" key="3">
    <source>
        <dbReference type="ARBA" id="ARBA00022723"/>
    </source>
</evidence>
<dbReference type="PATRIC" id="fig|1423812.3.peg.2098"/>
<keyword evidence="6" id="KW-0482">Metalloprotease</keyword>
<evidence type="ECO:0000256" key="1">
    <source>
        <dbReference type="ARBA" id="ARBA00010243"/>
    </source>
</evidence>
<name>A0A0R1Q635_9LACO</name>
<protein>
    <submittedName>
        <fullName evidence="8">DNA repair protein RadC</fullName>
    </submittedName>
</protein>
<keyword evidence="5" id="KW-0862">Zinc</keyword>
<accession>A0A0R1Q635</accession>
<evidence type="ECO:0000256" key="2">
    <source>
        <dbReference type="ARBA" id="ARBA00022670"/>
    </source>
</evidence>
<keyword evidence="2" id="KW-0645">Protease</keyword>
<gene>
    <name evidence="8" type="ORF">FD20_GL001977</name>
</gene>
<dbReference type="GO" id="GO:0046872">
    <property type="term" value="F:metal ion binding"/>
    <property type="evidence" value="ECO:0007669"/>
    <property type="project" value="UniProtKB-KW"/>
</dbReference>
<evidence type="ECO:0000313" key="8">
    <source>
        <dbReference type="EMBL" id="KRL38356.1"/>
    </source>
</evidence>
<comment type="caution">
    <text evidence="8">The sequence shown here is derived from an EMBL/GenBank/DDBJ whole genome shotgun (WGS) entry which is preliminary data.</text>
</comment>
<proteinExistence type="inferred from homology"/>
<evidence type="ECO:0000256" key="4">
    <source>
        <dbReference type="ARBA" id="ARBA00022801"/>
    </source>
</evidence>
<dbReference type="InterPro" id="IPR025657">
    <property type="entry name" value="RadC_JAB"/>
</dbReference>
<evidence type="ECO:0000313" key="9">
    <source>
        <dbReference type="Proteomes" id="UP000051155"/>
    </source>
</evidence>
<dbReference type="PANTHER" id="PTHR30471">
    <property type="entry name" value="DNA REPAIR PROTEIN RADC"/>
    <property type="match status" value="1"/>
</dbReference>
<comment type="similarity">
    <text evidence="1">Belongs to the UPF0758 family.</text>
</comment>
<dbReference type="PROSITE" id="PS50249">
    <property type="entry name" value="MPN"/>
    <property type="match status" value="1"/>
</dbReference>
<dbReference type="InterPro" id="IPR037518">
    <property type="entry name" value="MPN"/>
</dbReference>
<dbReference type="InterPro" id="IPR001405">
    <property type="entry name" value="UPF0758"/>
</dbReference>
<keyword evidence="4" id="KW-0378">Hydrolase</keyword>
<keyword evidence="9" id="KW-1185">Reference proteome</keyword>
<dbReference type="EMBL" id="AZEG01000005">
    <property type="protein sequence ID" value="KRL38356.1"/>
    <property type="molecule type" value="Genomic_DNA"/>
</dbReference>